<dbReference type="AlphaFoldDB" id="A0A3B0ZM53"/>
<dbReference type="Pfam" id="PF01546">
    <property type="entry name" value="Peptidase_M20"/>
    <property type="match status" value="1"/>
</dbReference>
<dbReference type="InterPro" id="IPR011650">
    <property type="entry name" value="Peptidase_M20_dimer"/>
</dbReference>
<dbReference type="PANTHER" id="PTHR43808:SF1">
    <property type="entry name" value="ACETYLORNITHINE DEACETYLASE"/>
    <property type="match status" value="1"/>
</dbReference>
<dbReference type="SUPFAM" id="SSF55031">
    <property type="entry name" value="Bacterial exopeptidase dimerisation domain"/>
    <property type="match status" value="1"/>
</dbReference>
<name>A0A3B0ZM53_9ZZZZ</name>
<dbReference type="NCBIfam" id="TIGR01892">
    <property type="entry name" value="AcOrn-deacetyl"/>
    <property type="match status" value="1"/>
</dbReference>
<dbReference type="GO" id="GO:0006526">
    <property type="term" value="P:L-arginine biosynthetic process"/>
    <property type="evidence" value="ECO:0007669"/>
    <property type="project" value="UniProtKB-KW"/>
</dbReference>
<reference evidence="11" key="1">
    <citation type="submission" date="2018-06" db="EMBL/GenBank/DDBJ databases">
        <authorList>
            <person name="Zhirakovskaya E."/>
        </authorList>
    </citation>
    <scope>NUCLEOTIDE SEQUENCE</scope>
</reference>
<dbReference type="GO" id="GO:0008777">
    <property type="term" value="F:acetylornithine deacetylase activity"/>
    <property type="evidence" value="ECO:0007669"/>
    <property type="project" value="UniProtKB-EC"/>
</dbReference>
<dbReference type="NCBIfam" id="NF003474">
    <property type="entry name" value="PRK05111.1"/>
    <property type="match status" value="1"/>
</dbReference>
<dbReference type="CDD" id="cd03894">
    <property type="entry name" value="M20_ArgE"/>
    <property type="match status" value="1"/>
</dbReference>
<evidence type="ECO:0000259" key="10">
    <source>
        <dbReference type="Pfam" id="PF07687"/>
    </source>
</evidence>
<evidence type="ECO:0000256" key="5">
    <source>
        <dbReference type="ARBA" id="ARBA00022571"/>
    </source>
</evidence>
<evidence type="ECO:0000256" key="9">
    <source>
        <dbReference type="ARBA" id="ARBA00022833"/>
    </source>
</evidence>
<keyword evidence="8 11" id="KW-0378">Hydrolase</keyword>
<evidence type="ECO:0000313" key="11">
    <source>
        <dbReference type="EMBL" id="VAW90260.1"/>
    </source>
</evidence>
<sequence>MTKSNLDLIGMIRRLIATPSMSSVSPAFDTSNLAVIELLAAWLEDFGFSVEVMPLPNQPDKANLLASIGPLFAESQGLMFAGHTDTVPYDAGRWSHDPFKLVESNQRLYGLGSSDMKAFFAIVLEALKGIEINKLQQPIFILATADEESSMMGARRLVERGCPGVRYAVIGEPTGLQPINAHKGIMMESIRLTGRAGHSSNPDFGASALEAMHEVIADILTWRKQLQADFRDEQFSVPVPTLNLGHIKGGDNPNRICGECELHIDLRPLPGMALAELREEIEKRLQRRFKQTDIRWQLEQLFPGTPALHTPASSPLVQEAEALTKQCCGAVAFCTEAPYLSELGIETIVLGPGDIDQAHQPDEYLALDRIDPMQRVIQQLVKRFCYEKRRDDV</sequence>
<dbReference type="PROSITE" id="PS00759">
    <property type="entry name" value="ARGE_DAPE_CPG2_2"/>
    <property type="match status" value="1"/>
</dbReference>
<keyword evidence="6" id="KW-0028">Amino-acid biosynthesis</keyword>
<dbReference type="InterPro" id="IPR050072">
    <property type="entry name" value="Peptidase_M20A"/>
</dbReference>
<dbReference type="EC" id="3.5.1.16" evidence="11"/>
<dbReference type="PANTHER" id="PTHR43808">
    <property type="entry name" value="ACETYLORNITHINE DEACETYLASE"/>
    <property type="match status" value="1"/>
</dbReference>
<proteinExistence type="inferred from homology"/>
<evidence type="ECO:0000256" key="7">
    <source>
        <dbReference type="ARBA" id="ARBA00022723"/>
    </source>
</evidence>
<evidence type="ECO:0000256" key="6">
    <source>
        <dbReference type="ARBA" id="ARBA00022605"/>
    </source>
</evidence>
<dbReference type="EMBL" id="UOFP01000316">
    <property type="protein sequence ID" value="VAW90260.1"/>
    <property type="molecule type" value="Genomic_DNA"/>
</dbReference>
<accession>A0A3B0ZM53</accession>
<keyword evidence="9" id="KW-0862">Zinc</keyword>
<gene>
    <name evidence="11" type="ORF">MNBD_GAMMA18-2322</name>
</gene>
<keyword evidence="4" id="KW-0963">Cytoplasm</keyword>
<dbReference type="Gene3D" id="3.30.70.360">
    <property type="match status" value="1"/>
</dbReference>
<dbReference type="GO" id="GO:0046872">
    <property type="term" value="F:metal ion binding"/>
    <property type="evidence" value="ECO:0007669"/>
    <property type="project" value="UniProtKB-KW"/>
</dbReference>
<dbReference type="Gene3D" id="3.40.630.10">
    <property type="entry name" value="Zn peptidases"/>
    <property type="match status" value="1"/>
</dbReference>
<comment type="similarity">
    <text evidence="3">Belongs to the peptidase M20A family. ArgE subfamily.</text>
</comment>
<dbReference type="Pfam" id="PF07687">
    <property type="entry name" value="M20_dimer"/>
    <property type="match status" value="1"/>
</dbReference>
<comment type="cofactor">
    <cofactor evidence="1">
        <name>Zn(2+)</name>
        <dbReference type="ChEBI" id="CHEBI:29105"/>
    </cofactor>
</comment>
<dbReference type="GO" id="GO:0005737">
    <property type="term" value="C:cytoplasm"/>
    <property type="evidence" value="ECO:0007669"/>
    <property type="project" value="UniProtKB-SubCell"/>
</dbReference>
<dbReference type="FunFam" id="3.30.70.360:FF:000003">
    <property type="entry name" value="Acetylornithine deacetylase"/>
    <property type="match status" value="1"/>
</dbReference>
<organism evidence="11">
    <name type="scientific">hydrothermal vent metagenome</name>
    <dbReference type="NCBI Taxonomy" id="652676"/>
    <lineage>
        <taxon>unclassified sequences</taxon>
        <taxon>metagenomes</taxon>
        <taxon>ecological metagenomes</taxon>
    </lineage>
</organism>
<evidence type="ECO:0000256" key="1">
    <source>
        <dbReference type="ARBA" id="ARBA00001947"/>
    </source>
</evidence>
<dbReference type="InterPro" id="IPR010169">
    <property type="entry name" value="AcOrn-deacetyl"/>
</dbReference>
<evidence type="ECO:0000256" key="4">
    <source>
        <dbReference type="ARBA" id="ARBA00022490"/>
    </source>
</evidence>
<keyword evidence="7" id="KW-0479">Metal-binding</keyword>
<dbReference type="PROSITE" id="PS00758">
    <property type="entry name" value="ARGE_DAPE_CPG2_1"/>
    <property type="match status" value="1"/>
</dbReference>
<feature type="domain" description="Peptidase M20 dimerisation" evidence="10">
    <location>
        <begin position="180"/>
        <end position="292"/>
    </location>
</feature>
<evidence type="ECO:0000256" key="3">
    <source>
        <dbReference type="ARBA" id="ARBA00005691"/>
    </source>
</evidence>
<dbReference type="SUPFAM" id="SSF53187">
    <property type="entry name" value="Zn-dependent exopeptidases"/>
    <property type="match status" value="1"/>
</dbReference>
<evidence type="ECO:0000256" key="8">
    <source>
        <dbReference type="ARBA" id="ARBA00022801"/>
    </source>
</evidence>
<dbReference type="InterPro" id="IPR036264">
    <property type="entry name" value="Bact_exopeptidase_dim_dom"/>
</dbReference>
<dbReference type="InterPro" id="IPR002933">
    <property type="entry name" value="Peptidase_M20"/>
</dbReference>
<protein>
    <submittedName>
        <fullName evidence="11">Acetylornithine deacetylase</fullName>
        <ecNumber evidence="11">3.5.1.16</ecNumber>
    </submittedName>
</protein>
<keyword evidence="5" id="KW-0055">Arginine biosynthesis</keyword>
<evidence type="ECO:0000256" key="2">
    <source>
        <dbReference type="ARBA" id="ARBA00004496"/>
    </source>
</evidence>
<dbReference type="InterPro" id="IPR001261">
    <property type="entry name" value="ArgE/DapE_CS"/>
</dbReference>
<comment type="subcellular location">
    <subcellularLocation>
        <location evidence="2">Cytoplasm</location>
    </subcellularLocation>
</comment>